<organism evidence="1 2">
    <name type="scientific">Acorus gramineus</name>
    <name type="common">Dwarf sweet flag</name>
    <dbReference type="NCBI Taxonomy" id="55184"/>
    <lineage>
        <taxon>Eukaryota</taxon>
        <taxon>Viridiplantae</taxon>
        <taxon>Streptophyta</taxon>
        <taxon>Embryophyta</taxon>
        <taxon>Tracheophyta</taxon>
        <taxon>Spermatophyta</taxon>
        <taxon>Magnoliopsida</taxon>
        <taxon>Liliopsida</taxon>
        <taxon>Acoraceae</taxon>
        <taxon>Acorus</taxon>
    </lineage>
</organism>
<proteinExistence type="predicted"/>
<dbReference type="Proteomes" id="UP001179952">
    <property type="component" value="Unassembled WGS sequence"/>
</dbReference>
<keyword evidence="2" id="KW-1185">Reference proteome</keyword>
<reference evidence="1" key="2">
    <citation type="submission" date="2023-06" db="EMBL/GenBank/DDBJ databases">
        <authorList>
            <person name="Ma L."/>
            <person name="Liu K.-W."/>
            <person name="Li Z."/>
            <person name="Hsiao Y.-Y."/>
            <person name="Qi Y."/>
            <person name="Fu T."/>
            <person name="Tang G."/>
            <person name="Zhang D."/>
            <person name="Sun W.-H."/>
            <person name="Liu D.-K."/>
            <person name="Li Y."/>
            <person name="Chen G.-Z."/>
            <person name="Liu X.-D."/>
            <person name="Liao X.-Y."/>
            <person name="Jiang Y.-T."/>
            <person name="Yu X."/>
            <person name="Hao Y."/>
            <person name="Huang J."/>
            <person name="Zhao X.-W."/>
            <person name="Ke S."/>
            <person name="Chen Y.-Y."/>
            <person name="Wu W.-L."/>
            <person name="Hsu J.-L."/>
            <person name="Lin Y.-F."/>
            <person name="Huang M.-D."/>
            <person name="Li C.-Y."/>
            <person name="Huang L."/>
            <person name="Wang Z.-W."/>
            <person name="Zhao X."/>
            <person name="Zhong W.-Y."/>
            <person name="Peng D.-H."/>
            <person name="Ahmad S."/>
            <person name="Lan S."/>
            <person name="Zhang J.-S."/>
            <person name="Tsai W.-C."/>
            <person name="Van De Peer Y."/>
            <person name="Liu Z.-J."/>
        </authorList>
    </citation>
    <scope>NUCLEOTIDE SEQUENCE</scope>
    <source>
        <strain evidence="1">SCP</strain>
        <tissue evidence="1">Leaves</tissue>
    </source>
</reference>
<dbReference type="EMBL" id="JAUJYN010000008">
    <property type="protein sequence ID" value="KAK1264566.1"/>
    <property type="molecule type" value="Genomic_DNA"/>
</dbReference>
<reference evidence="1" key="1">
    <citation type="journal article" date="2023" name="Nat. Commun.">
        <title>Diploid and tetraploid genomes of Acorus and the evolution of monocots.</title>
        <authorList>
            <person name="Ma L."/>
            <person name="Liu K.W."/>
            <person name="Li Z."/>
            <person name="Hsiao Y.Y."/>
            <person name="Qi Y."/>
            <person name="Fu T."/>
            <person name="Tang G.D."/>
            <person name="Zhang D."/>
            <person name="Sun W.H."/>
            <person name="Liu D.K."/>
            <person name="Li Y."/>
            <person name="Chen G.Z."/>
            <person name="Liu X.D."/>
            <person name="Liao X.Y."/>
            <person name="Jiang Y.T."/>
            <person name="Yu X."/>
            <person name="Hao Y."/>
            <person name="Huang J."/>
            <person name="Zhao X.W."/>
            <person name="Ke S."/>
            <person name="Chen Y.Y."/>
            <person name="Wu W.L."/>
            <person name="Hsu J.L."/>
            <person name="Lin Y.F."/>
            <person name="Huang M.D."/>
            <person name="Li C.Y."/>
            <person name="Huang L."/>
            <person name="Wang Z.W."/>
            <person name="Zhao X."/>
            <person name="Zhong W.Y."/>
            <person name="Peng D.H."/>
            <person name="Ahmad S."/>
            <person name="Lan S."/>
            <person name="Zhang J.S."/>
            <person name="Tsai W.C."/>
            <person name="Van de Peer Y."/>
            <person name="Liu Z.J."/>
        </authorList>
    </citation>
    <scope>NUCLEOTIDE SEQUENCE</scope>
    <source>
        <strain evidence="1">SCP</strain>
    </source>
</reference>
<name>A0AAV9AKD0_ACOGR</name>
<evidence type="ECO:0000313" key="1">
    <source>
        <dbReference type="EMBL" id="KAK1264566.1"/>
    </source>
</evidence>
<protein>
    <submittedName>
        <fullName evidence="1">Uncharacterized protein</fullName>
    </submittedName>
</protein>
<comment type="caution">
    <text evidence="1">The sequence shown here is derived from an EMBL/GenBank/DDBJ whole genome shotgun (WGS) entry which is preliminary data.</text>
</comment>
<sequence length="53" mass="5597">MAKLLMDLLQSSVINRNKSLLRLTPLTAAPATVDAVCVPWPIMSRGDGSSVGT</sequence>
<gene>
    <name evidence="1" type="ORF">QJS04_geneDACA011376</name>
</gene>
<evidence type="ECO:0000313" key="2">
    <source>
        <dbReference type="Proteomes" id="UP001179952"/>
    </source>
</evidence>
<dbReference type="AlphaFoldDB" id="A0AAV9AKD0"/>
<accession>A0AAV9AKD0</accession>